<dbReference type="SUPFAM" id="SSF159594">
    <property type="entry name" value="XCC0632-like"/>
    <property type="match status" value="1"/>
</dbReference>
<feature type="domain" description="ABC-type transport auxiliary lipoprotein component" evidence="1">
    <location>
        <begin position="36"/>
        <end position="194"/>
    </location>
</feature>
<comment type="caution">
    <text evidence="2">The sequence shown here is derived from an EMBL/GenBank/DDBJ whole genome shotgun (WGS) entry which is preliminary data.</text>
</comment>
<dbReference type="Pfam" id="PF03886">
    <property type="entry name" value="ABC_trans_aux"/>
    <property type="match status" value="1"/>
</dbReference>
<keyword evidence="2" id="KW-0449">Lipoprotein</keyword>
<dbReference type="EMBL" id="JYHV01000037">
    <property type="protein sequence ID" value="KJH79337.1"/>
    <property type="molecule type" value="Genomic_DNA"/>
</dbReference>
<gene>
    <name evidence="2" type="ORF">UF78_19370</name>
</gene>
<dbReference type="PATRIC" id="fig|316.101.peg.2708"/>
<proteinExistence type="predicted"/>
<sequence>MRSGAKVETNVQRLTTVLLLACASLVGCVTQPVPMYRLDNGTVEMPAQAADGASILLGPVTLADYLQHDALLQRLPDGSLAANGQQARWAGDLQGDINQLLLRQLAWRLKTQSVELSPGSKGFSPDVQIELEITRLDSGPQHPAVLEAQWRLLDKQGKRQGSRLIRLQEEHQGSTADQVRAQSLLLQRMSEMMASAVEPMVIAKARVKQNVSKAPSKPASSPPAIPAVEPIRTDLEVFRF</sequence>
<dbReference type="AlphaFoldDB" id="A0A0D9AF96"/>
<dbReference type="Proteomes" id="UP000032487">
    <property type="component" value="Unassembled WGS sequence"/>
</dbReference>
<name>A0A0D9AF96_STUST</name>
<evidence type="ECO:0000313" key="2">
    <source>
        <dbReference type="EMBL" id="KJH79337.1"/>
    </source>
</evidence>
<accession>A0A0D9AF96</accession>
<dbReference type="OrthoDB" id="7025370at2"/>
<evidence type="ECO:0000313" key="3">
    <source>
        <dbReference type="Proteomes" id="UP000032487"/>
    </source>
</evidence>
<reference evidence="2 3" key="1">
    <citation type="submission" date="2015-02" db="EMBL/GenBank/DDBJ databases">
        <title>Draft genome sequence of Pseudomonas stutzeri NT0128 isolated from wheat (Triticum turgidum) rhizosphere.</title>
        <authorList>
            <person name="Tovi N."/>
            <person name="Frenk S."/>
            <person name="Hadar Y."/>
            <person name="Minz D."/>
        </authorList>
    </citation>
    <scope>NUCLEOTIDE SEQUENCE [LARGE SCALE GENOMIC DNA]</scope>
    <source>
        <strain evidence="2 3">NT0128</strain>
    </source>
</reference>
<organism evidence="2 3">
    <name type="scientific">Stutzerimonas stutzeri</name>
    <name type="common">Pseudomonas stutzeri</name>
    <dbReference type="NCBI Taxonomy" id="316"/>
    <lineage>
        <taxon>Bacteria</taxon>
        <taxon>Pseudomonadati</taxon>
        <taxon>Pseudomonadota</taxon>
        <taxon>Gammaproteobacteria</taxon>
        <taxon>Pseudomonadales</taxon>
        <taxon>Pseudomonadaceae</taxon>
        <taxon>Stutzerimonas</taxon>
    </lineage>
</organism>
<dbReference type="InterPro" id="IPR005586">
    <property type="entry name" value="ABC_trans_aux"/>
</dbReference>
<evidence type="ECO:0000259" key="1">
    <source>
        <dbReference type="Pfam" id="PF03886"/>
    </source>
</evidence>
<protein>
    <submittedName>
        <fullName evidence="2">Lipoprotein</fullName>
    </submittedName>
</protein>
<dbReference type="Gene3D" id="3.40.50.10610">
    <property type="entry name" value="ABC-type transport auxiliary lipoprotein component"/>
    <property type="match status" value="1"/>
</dbReference>
<dbReference type="PROSITE" id="PS51257">
    <property type="entry name" value="PROKAR_LIPOPROTEIN"/>
    <property type="match status" value="1"/>
</dbReference>